<evidence type="ECO:0000313" key="3">
    <source>
        <dbReference type="EMBL" id="KHK98969.1"/>
    </source>
</evidence>
<dbReference type="OrthoDB" id="9758724at2"/>
<dbReference type="GO" id="GO:0015628">
    <property type="term" value="P:protein secretion by the type II secretion system"/>
    <property type="evidence" value="ECO:0007669"/>
    <property type="project" value="TreeGrafter"/>
</dbReference>
<dbReference type="Gene3D" id="3.10.560.10">
    <property type="entry name" value="Outer membrane lipoprotein wza domain like"/>
    <property type="match status" value="1"/>
</dbReference>
<protein>
    <submittedName>
        <fullName evidence="3">Competence protein ComEA</fullName>
    </submittedName>
</protein>
<comment type="caution">
    <text evidence="3">The sequence shown here is derived from an EMBL/GenBank/DDBJ whole genome shotgun (WGS) entry which is preliminary data.</text>
</comment>
<feature type="domain" description="Helix-hairpin-helix DNA-binding motif class 1" evidence="2">
    <location>
        <begin position="187"/>
        <end position="206"/>
    </location>
</feature>
<dbReference type="EMBL" id="JTDK01000006">
    <property type="protein sequence ID" value="KHK98969.1"/>
    <property type="molecule type" value="Genomic_DNA"/>
</dbReference>
<dbReference type="Pfam" id="PF12836">
    <property type="entry name" value="HHH_3"/>
    <property type="match status" value="1"/>
</dbReference>
<dbReference type="SMART" id="SM00278">
    <property type="entry name" value="HhH1"/>
    <property type="match status" value="2"/>
</dbReference>
<dbReference type="InterPro" id="IPR019554">
    <property type="entry name" value="Soluble_ligand-bd"/>
</dbReference>
<dbReference type="PANTHER" id="PTHR21180">
    <property type="entry name" value="ENDONUCLEASE/EXONUCLEASE/PHOSPHATASE FAMILY DOMAIN-CONTAINING PROTEIN 1"/>
    <property type="match status" value="1"/>
</dbReference>
<proteinExistence type="predicted"/>
<dbReference type="SUPFAM" id="SSF47781">
    <property type="entry name" value="RuvA domain 2-like"/>
    <property type="match status" value="1"/>
</dbReference>
<dbReference type="GO" id="GO:0003677">
    <property type="term" value="F:DNA binding"/>
    <property type="evidence" value="ECO:0007669"/>
    <property type="project" value="InterPro"/>
</dbReference>
<organism evidence="3 4">
    <name type="scientific">Microbacterium mangrovi</name>
    <dbReference type="NCBI Taxonomy" id="1348253"/>
    <lineage>
        <taxon>Bacteria</taxon>
        <taxon>Bacillati</taxon>
        <taxon>Actinomycetota</taxon>
        <taxon>Actinomycetes</taxon>
        <taxon>Micrococcales</taxon>
        <taxon>Microbacteriaceae</taxon>
        <taxon>Microbacterium</taxon>
    </lineage>
</organism>
<dbReference type="InterPro" id="IPR051675">
    <property type="entry name" value="Endo/Exo/Phosphatase_dom_1"/>
</dbReference>
<dbReference type="AlphaFoldDB" id="A0A0B2A632"/>
<feature type="compositionally biased region" description="Polar residues" evidence="1">
    <location>
        <begin position="124"/>
        <end position="138"/>
    </location>
</feature>
<feature type="region of interest" description="Disordered" evidence="1">
    <location>
        <begin position="119"/>
        <end position="149"/>
    </location>
</feature>
<dbReference type="Gene3D" id="1.10.150.320">
    <property type="entry name" value="Photosystem II 12 kDa extrinsic protein"/>
    <property type="match status" value="1"/>
</dbReference>
<feature type="region of interest" description="Disordered" evidence="1">
    <location>
        <begin position="39"/>
        <end position="58"/>
    </location>
</feature>
<evidence type="ECO:0000259" key="2">
    <source>
        <dbReference type="SMART" id="SM00278"/>
    </source>
</evidence>
<feature type="domain" description="Helix-hairpin-helix DNA-binding motif class 1" evidence="2">
    <location>
        <begin position="157"/>
        <end position="176"/>
    </location>
</feature>
<evidence type="ECO:0000256" key="1">
    <source>
        <dbReference type="SAM" id="MobiDB-lite"/>
    </source>
</evidence>
<dbReference type="PANTHER" id="PTHR21180:SF32">
    <property type="entry name" value="ENDONUCLEASE_EXONUCLEASE_PHOSPHATASE FAMILY DOMAIN-CONTAINING PROTEIN 1"/>
    <property type="match status" value="1"/>
</dbReference>
<sequence length="209" mass="20933">MPEAASPRRRLGVGAAIILILGALAVTVVIGVVRAGGGAASTPAVSATRPAAAPTSGTQKRVYVDVAGAVKRPGLFVLPGDARVLDAISAAGGFASKAARGSVNLARPLTDGEQLVVPAEGATPSPTGDAANTSSVGDSSGAPAAGGKVDLNTATKEQLEELPRIGPALAQRILQWRKDNGRFTSVDDLQAVSGIGDKMLAALRDLVRV</sequence>
<gene>
    <name evidence="3" type="ORF">LK09_04510</name>
</gene>
<dbReference type="Proteomes" id="UP000031030">
    <property type="component" value="Unassembled WGS sequence"/>
</dbReference>
<keyword evidence="4" id="KW-1185">Reference proteome</keyword>
<name>A0A0B2A632_9MICO</name>
<reference evidence="3 4" key="1">
    <citation type="submission" date="2014-11" db="EMBL/GenBank/DDBJ databases">
        <title>Genome sequence of Microbacterium mangrovi MUSC 115(T).</title>
        <authorList>
            <person name="Lee L.-H."/>
        </authorList>
    </citation>
    <scope>NUCLEOTIDE SEQUENCE [LARGE SCALE GENOMIC DNA]</scope>
    <source>
        <strain evidence="3 4">MUSC 115</strain>
    </source>
</reference>
<dbReference type="InterPro" id="IPR003583">
    <property type="entry name" value="Hlx-hairpin-Hlx_DNA-bd_motif"/>
</dbReference>
<dbReference type="STRING" id="1348253.LK09_04510"/>
<dbReference type="Pfam" id="PF10531">
    <property type="entry name" value="SLBB"/>
    <property type="match status" value="1"/>
</dbReference>
<accession>A0A0B2A632</accession>
<evidence type="ECO:0000313" key="4">
    <source>
        <dbReference type="Proteomes" id="UP000031030"/>
    </source>
</evidence>
<dbReference type="InterPro" id="IPR010994">
    <property type="entry name" value="RuvA_2-like"/>
</dbReference>
<dbReference type="GO" id="GO:0006281">
    <property type="term" value="P:DNA repair"/>
    <property type="evidence" value="ECO:0007669"/>
    <property type="project" value="InterPro"/>
</dbReference>
<dbReference type="GO" id="GO:0015627">
    <property type="term" value="C:type II protein secretion system complex"/>
    <property type="evidence" value="ECO:0007669"/>
    <property type="project" value="TreeGrafter"/>
</dbReference>